<reference evidence="3" key="1">
    <citation type="submission" date="2016-10" db="EMBL/GenBank/DDBJ databases">
        <authorList>
            <person name="Varghese N."/>
            <person name="Submissions S."/>
        </authorList>
    </citation>
    <scope>NUCLEOTIDE SEQUENCE [LARGE SCALE GENOMIC DNA]</scope>
    <source>
        <strain evidence="3">CGMCC 4.578</strain>
    </source>
</reference>
<proteinExistence type="predicted"/>
<feature type="compositionally biased region" description="Gly residues" evidence="1">
    <location>
        <begin position="228"/>
        <end position="240"/>
    </location>
</feature>
<evidence type="ECO:0000313" key="2">
    <source>
        <dbReference type="EMBL" id="SER12588.1"/>
    </source>
</evidence>
<keyword evidence="3" id="KW-1185">Reference proteome</keyword>
<feature type="compositionally biased region" description="Low complexity" evidence="1">
    <location>
        <begin position="79"/>
        <end position="89"/>
    </location>
</feature>
<evidence type="ECO:0000313" key="3">
    <source>
        <dbReference type="Proteomes" id="UP000199028"/>
    </source>
</evidence>
<accession>A0A1H9LMK7</accession>
<feature type="compositionally biased region" description="Basic residues" evidence="1">
    <location>
        <begin position="143"/>
        <end position="204"/>
    </location>
</feature>
<dbReference type="AlphaFoldDB" id="A0A1H9LMK7"/>
<protein>
    <submittedName>
        <fullName evidence="2">Uncharacterized protein</fullName>
    </submittedName>
</protein>
<name>A0A1H9LMK7_9PSEU</name>
<feature type="region of interest" description="Disordered" evidence="1">
    <location>
        <begin position="1"/>
        <end position="37"/>
    </location>
</feature>
<organism evidence="2 3">
    <name type="scientific">Lentzea flaviverrucosa</name>
    <dbReference type="NCBI Taxonomy" id="200379"/>
    <lineage>
        <taxon>Bacteria</taxon>
        <taxon>Bacillati</taxon>
        <taxon>Actinomycetota</taxon>
        <taxon>Actinomycetes</taxon>
        <taxon>Pseudonocardiales</taxon>
        <taxon>Pseudonocardiaceae</taxon>
        <taxon>Lentzea</taxon>
    </lineage>
</organism>
<feature type="region of interest" description="Disordered" evidence="1">
    <location>
        <begin position="51"/>
        <end position="240"/>
    </location>
</feature>
<dbReference type="Proteomes" id="UP000199028">
    <property type="component" value="Unassembled WGS sequence"/>
</dbReference>
<sequence>MAWTPRSDCRGSGGRAPRGSTQPQARQRNRGTHPNRRALLVLGNTLIVIGDDQNDPRRRRLDPVEPRLNPSPQNRGQLLRRSLLLSPRSEVNGSSGDSPTGVVPSPLDRPPIGPNLIRGLGRQPGDGRVVVNPNRSLGSPRLGNRRRRHNSGRSRRGGRGRRSHRSSRSRRRRSRSRRLPRRGLLRSSSRRRRCRRPLSNRGRVRTPSAEEADNADHQRDGGNAEQGETGGLGRTGRACGLGGGHQSSVLLARARTLWRPVRTPRSRLTSIGSAARAASDSTSALSSW</sequence>
<feature type="compositionally biased region" description="Basic residues" evidence="1">
    <location>
        <begin position="27"/>
        <end position="36"/>
    </location>
</feature>
<feature type="region of interest" description="Disordered" evidence="1">
    <location>
        <begin position="261"/>
        <end position="288"/>
    </location>
</feature>
<feature type="compositionally biased region" description="Low complexity" evidence="1">
    <location>
        <begin position="273"/>
        <end position="288"/>
    </location>
</feature>
<evidence type="ECO:0000256" key="1">
    <source>
        <dbReference type="SAM" id="MobiDB-lite"/>
    </source>
</evidence>
<gene>
    <name evidence="2" type="ORF">SAMN05216195_10432</name>
</gene>
<dbReference type="EMBL" id="FOFT01000004">
    <property type="protein sequence ID" value="SER12588.1"/>
    <property type="molecule type" value="Genomic_DNA"/>
</dbReference>